<dbReference type="GO" id="GO:0003723">
    <property type="term" value="F:RNA binding"/>
    <property type="evidence" value="ECO:0007669"/>
    <property type="project" value="UniProtKB-KW"/>
</dbReference>
<dbReference type="SUPFAM" id="SSF55174">
    <property type="entry name" value="Alpha-L RNA-binding motif"/>
    <property type="match status" value="1"/>
</dbReference>
<dbReference type="Gene3D" id="3.10.290.10">
    <property type="entry name" value="RNA-binding S4 domain"/>
    <property type="match status" value="1"/>
</dbReference>
<evidence type="ECO:0000256" key="1">
    <source>
        <dbReference type="ARBA" id="ARBA00010876"/>
    </source>
</evidence>
<dbReference type="InterPro" id="IPR036986">
    <property type="entry name" value="S4_RNA-bd_sf"/>
</dbReference>
<dbReference type="PANTHER" id="PTHR21600:SF44">
    <property type="entry name" value="RIBOSOMAL LARGE SUBUNIT PSEUDOURIDINE SYNTHASE D"/>
    <property type="match status" value="1"/>
</dbReference>
<comment type="similarity">
    <text evidence="1 6">Belongs to the pseudouridine synthase RluA family.</text>
</comment>
<dbReference type="Proteomes" id="UP000478546">
    <property type="component" value="Unassembled WGS sequence"/>
</dbReference>
<dbReference type="InterPro" id="IPR006224">
    <property type="entry name" value="PsdUridine_synth_RluA-like_CS"/>
</dbReference>
<dbReference type="SUPFAM" id="SSF55120">
    <property type="entry name" value="Pseudouridine synthase"/>
    <property type="match status" value="1"/>
</dbReference>
<dbReference type="InterPro" id="IPR020103">
    <property type="entry name" value="PsdUridine_synth_cat_dom_sf"/>
</dbReference>
<feature type="domain" description="RNA-binding S4" evidence="7">
    <location>
        <begin position="32"/>
        <end position="97"/>
    </location>
</feature>
<dbReference type="PANTHER" id="PTHR21600">
    <property type="entry name" value="MITOCHONDRIAL RNA PSEUDOURIDINE SYNTHASE"/>
    <property type="match status" value="1"/>
</dbReference>
<comment type="caution">
    <text evidence="8">The sequence shown here is derived from an EMBL/GenBank/DDBJ whole genome shotgun (WGS) entry which is preliminary data.</text>
</comment>
<evidence type="ECO:0000256" key="3">
    <source>
        <dbReference type="ARBA" id="ARBA00023235"/>
    </source>
</evidence>
<keyword evidence="3 6" id="KW-0413">Isomerase</keyword>
<dbReference type="Pfam" id="PF01479">
    <property type="entry name" value="S4"/>
    <property type="match status" value="1"/>
</dbReference>
<evidence type="ECO:0000256" key="5">
    <source>
        <dbReference type="PROSITE-ProRule" id="PRU00182"/>
    </source>
</evidence>
<accession>A0A6B2GY00</accession>
<comment type="function">
    <text evidence="6">Responsible for synthesis of pseudouridine from uracil.</text>
</comment>
<feature type="active site" evidence="4">
    <location>
        <position position="157"/>
    </location>
</feature>
<dbReference type="NCBIfam" id="TIGR00005">
    <property type="entry name" value="rluA_subfam"/>
    <property type="match status" value="1"/>
</dbReference>
<dbReference type="InterPro" id="IPR006225">
    <property type="entry name" value="PsdUridine_synth_RluC/D"/>
</dbReference>
<dbReference type="RefSeq" id="WP_162344784.1">
    <property type="nucleotide sequence ID" value="NZ_JAAEAA010000002.1"/>
</dbReference>
<evidence type="ECO:0000313" key="8">
    <source>
        <dbReference type="EMBL" id="NDK54738.1"/>
    </source>
</evidence>
<dbReference type="InterPro" id="IPR002942">
    <property type="entry name" value="S4_RNA-bd"/>
</dbReference>
<keyword evidence="9" id="KW-1185">Reference proteome</keyword>
<evidence type="ECO:0000256" key="2">
    <source>
        <dbReference type="ARBA" id="ARBA00022884"/>
    </source>
</evidence>
<evidence type="ECO:0000256" key="4">
    <source>
        <dbReference type="PIRSR" id="PIRSR606225-1"/>
    </source>
</evidence>
<dbReference type="Gene3D" id="3.30.2350.10">
    <property type="entry name" value="Pseudouridine synthase"/>
    <property type="match status" value="1"/>
</dbReference>
<name>A0A6B2GY00_9BACT</name>
<evidence type="ECO:0000259" key="7">
    <source>
        <dbReference type="SMART" id="SM00363"/>
    </source>
</evidence>
<dbReference type="CDD" id="cd00165">
    <property type="entry name" value="S4"/>
    <property type="match status" value="1"/>
</dbReference>
<gene>
    <name evidence="8" type="ORF">GWO68_02300</name>
</gene>
<dbReference type="PROSITE" id="PS01129">
    <property type="entry name" value="PSI_RLU"/>
    <property type="match status" value="1"/>
</dbReference>
<sequence length="345" mass="39232">MADYEEQDITAEDSDELYEHHRIVVDKGQALLRIDKFLMDRLANVTRNKLQEAIRAESVQVNDKPVKVSYKVKPLDVITITLAEPPRDTDIVPENIPLTIVYEDEELLLVNKPAGMVVHPAYNNWTGTLVNALTYYLQNLPTARNGEGRPGLVHRIDKDTSGLLVIAKTEYSMAFLAKQFYNHTIERTYYALVWGVPKQDTGTIVGHVGRSAKDRKVMTVYPDGSYGKHAVTHYKVLRKFKYVTLVQCNLETGRTHQIRAHMKYIGHPLFSDATYGGDKIVYGSPVGTYKAFVDNAMKLMPRQALHAKSLGFIHPVTKQELYFNSELPEDFTAVLAKWELYENED</sequence>
<reference evidence="8 9" key="1">
    <citation type="submission" date="2020-01" db="EMBL/GenBank/DDBJ databases">
        <authorList>
            <person name="Kim M.K."/>
        </authorList>
    </citation>
    <scope>NUCLEOTIDE SEQUENCE [LARGE SCALE GENOMIC DNA]</scope>
    <source>
        <strain evidence="8 9">BT213</strain>
    </source>
</reference>
<proteinExistence type="inferred from homology"/>
<dbReference type="EC" id="5.4.99.-" evidence="6"/>
<dbReference type="EMBL" id="JAAEAA010000002">
    <property type="protein sequence ID" value="NDK54738.1"/>
    <property type="molecule type" value="Genomic_DNA"/>
</dbReference>
<dbReference type="PROSITE" id="PS50889">
    <property type="entry name" value="S4"/>
    <property type="match status" value="1"/>
</dbReference>
<dbReference type="GO" id="GO:0000455">
    <property type="term" value="P:enzyme-directed rRNA pseudouridine synthesis"/>
    <property type="evidence" value="ECO:0007669"/>
    <property type="project" value="UniProtKB-ARBA"/>
</dbReference>
<protein>
    <recommendedName>
        <fullName evidence="6">Pseudouridine synthase</fullName>
        <ecNumber evidence="6">5.4.99.-</ecNumber>
    </recommendedName>
</protein>
<dbReference type="InterPro" id="IPR050188">
    <property type="entry name" value="RluA_PseudoU_synthase"/>
</dbReference>
<dbReference type="CDD" id="cd02869">
    <property type="entry name" value="PseudoU_synth_RluA_like"/>
    <property type="match status" value="1"/>
</dbReference>
<dbReference type="FunFam" id="3.30.2350.10:FF:000006">
    <property type="entry name" value="Pseudouridine synthase"/>
    <property type="match status" value="1"/>
</dbReference>
<dbReference type="AlphaFoldDB" id="A0A6B2GY00"/>
<evidence type="ECO:0000256" key="6">
    <source>
        <dbReference type="RuleBase" id="RU362028"/>
    </source>
</evidence>
<dbReference type="SMART" id="SM00363">
    <property type="entry name" value="S4"/>
    <property type="match status" value="1"/>
</dbReference>
<dbReference type="GO" id="GO:0120159">
    <property type="term" value="F:rRNA pseudouridine synthase activity"/>
    <property type="evidence" value="ECO:0007669"/>
    <property type="project" value="UniProtKB-ARBA"/>
</dbReference>
<evidence type="ECO:0000313" key="9">
    <source>
        <dbReference type="Proteomes" id="UP000478546"/>
    </source>
</evidence>
<keyword evidence="2 5" id="KW-0694">RNA-binding</keyword>
<dbReference type="Pfam" id="PF00849">
    <property type="entry name" value="PseudoU_synth_2"/>
    <property type="match status" value="1"/>
</dbReference>
<comment type="catalytic activity">
    <reaction evidence="6">
        <text>a uridine in RNA = a pseudouridine in RNA</text>
        <dbReference type="Rhea" id="RHEA:48348"/>
        <dbReference type="Rhea" id="RHEA-COMP:12068"/>
        <dbReference type="Rhea" id="RHEA-COMP:12069"/>
        <dbReference type="ChEBI" id="CHEBI:65314"/>
        <dbReference type="ChEBI" id="CHEBI:65315"/>
    </reaction>
</comment>
<organism evidence="8 9">
    <name type="scientific">Pontibacter fetidus</name>
    <dbReference type="NCBI Taxonomy" id="2700082"/>
    <lineage>
        <taxon>Bacteria</taxon>
        <taxon>Pseudomonadati</taxon>
        <taxon>Bacteroidota</taxon>
        <taxon>Cytophagia</taxon>
        <taxon>Cytophagales</taxon>
        <taxon>Hymenobacteraceae</taxon>
        <taxon>Pontibacter</taxon>
    </lineage>
</organism>
<dbReference type="InterPro" id="IPR006145">
    <property type="entry name" value="PsdUridine_synth_RsuA/RluA"/>
</dbReference>